<dbReference type="SUPFAM" id="SSF54909">
    <property type="entry name" value="Dimeric alpha+beta barrel"/>
    <property type="match status" value="1"/>
</dbReference>
<accession>A0A0D2XU35</accession>
<protein>
    <submittedName>
        <fullName evidence="1">Uncharacterized protein</fullName>
    </submittedName>
</protein>
<name>A0A0D2XU35_FUSOF</name>
<evidence type="ECO:0000313" key="2">
    <source>
        <dbReference type="Proteomes" id="UP000002489"/>
    </source>
</evidence>
<dbReference type="Proteomes" id="UP000002489">
    <property type="component" value="Unassembled WGS sequence"/>
</dbReference>
<gene>
    <name evidence="1" type="primary">28949173</name>
</gene>
<proteinExistence type="predicted"/>
<evidence type="ECO:0000313" key="1">
    <source>
        <dbReference type="EnsemblFungi" id="FOXG_07487P0"/>
    </source>
</evidence>
<dbReference type="InterPro" id="IPR013097">
    <property type="entry name" value="Dabb"/>
</dbReference>
<dbReference type="PROSITE" id="PS51502">
    <property type="entry name" value="S_R_A_B_BARREL"/>
    <property type="match status" value="1"/>
</dbReference>
<reference evidence="2" key="1">
    <citation type="journal article" date="2012" name="Mol. Plant Microbe Interact.">
        <title>A highly conserved effector in Fusarium oxysporum is required for full virulence on Arabidopsis.</title>
        <authorList>
            <person name="Thatcher L.F."/>
            <person name="Gardiner D.M."/>
            <person name="Kazan K."/>
            <person name="Manners J."/>
        </authorList>
    </citation>
    <scope>NUCLEOTIDE SEQUENCE [LARGE SCALE GENOMIC DNA]</scope>
    <source>
        <strain evidence="2">Fo5176</strain>
    </source>
</reference>
<dbReference type="AlphaFoldDB" id="A0A0D2XU35"/>
<dbReference type="Gene3D" id="3.30.70.100">
    <property type="match status" value="1"/>
</dbReference>
<dbReference type="InterPro" id="IPR011008">
    <property type="entry name" value="Dimeric_a/b-barrel"/>
</dbReference>
<dbReference type="VEuPathDB" id="FungiDB:FOXG_07487"/>
<sequence>MSGQITRVTLFKIPKAEDQQHLVDLYKQMPQKATKDGKPYIVSVQAGKAKADQRSQGFTIVAISTFASQEDFNYYDTQCAAHLELRTFAKSVNEGVAMIYFENEVL</sequence>
<reference evidence="1" key="2">
    <citation type="submission" date="2025-08" db="UniProtKB">
        <authorList>
            <consortium name="EnsemblFungi"/>
        </authorList>
    </citation>
    <scope>IDENTIFICATION</scope>
    <source>
        <strain evidence="1">4287 / CBS 123668 / FGSC 9935 / NRRL 34936</strain>
    </source>
</reference>
<dbReference type="Pfam" id="PF07876">
    <property type="entry name" value="Dabb"/>
    <property type="match status" value="1"/>
</dbReference>
<dbReference type="SMART" id="SM00886">
    <property type="entry name" value="Dabb"/>
    <property type="match status" value="1"/>
</dbReference>
<organism evidence="1 2">
    <name type="scientific">Fusarium oxysporum (strain Fo5176)</name>
    <name type="common">Fusarium vascular wilt</name>
    <dbReference type="NCBI Taxonomy" id="660025"/>
    <lineage>
        <taxon>Eukaryota</taxon>
        <taxon>Fungi</taxon>
        <taxon>Dikarya</taxon>
        <taxon>Ascomycota</taxon>
        <taxon>Pezizomycotina</taxon>
        <taxon>Sordariomycetes</taxon>
        <taxon>Hypocreomycetidae</taxon>
        <taxon>Hypocreales</taxon>
        <taxon>Nectriaceae</taxon>
        <taxon>Fusarium</taxon>
        <taxon>Fusarium oxysporum species complex</taxon>
    </lineage>
</organism>
<dbReference type="EnsemblFungi" id="FOXG_07487T0">
    <property type="protein sequence ID" value="FOXG_07487P0"/>
    <property type="gene ID" value="FOXG_07487"/>
</dbReference>